<dbReference type="OrthoDB" id="6780543at2759"/>
<dbReference type="InterPro" id="IPR042239">
    <property type="entry name" value="Nop_C"/>
</dbReference>
<dbReference type="FunFam" id="1.10.246.90:FF:000001">
    <property type="entry name" value="Nucleolar protein 56"/>
    <property type="match status" value="1"/>
</dbReference>
<dbReference type="InterPro" id="IPR012974">
    <property type="entry name" value="NOP58/56_N"/>
</dbReference>
<evidence type="ECO:0000256" key="3">
    <source>
        <dbReference type="ARBA" id="ARBA00022517"/>
    </source>
</evidence>
<comment type="subcellular location">
    <subcellularLocation>
        <location evidence="1">Nucleus</location>
        <location evidence="1">Nucleolus</location>
    </subcellularLocation>
</comment>
<organism evidence="11">
    <name type="scientific">Octopus bimaculoides</name>
    <name type="common">California two-spotted octopus</name>
    <dbReference type="NCBI Taxonomy" id="37653"/>
    <lineage>
        <taxon>Eukaryota</taxon>
        <taxon>Metazoa</taxon>
        <taxon>Spiralia</taxon>
        <taxon>Lophotrochozoa</taxon>
        <taxon>Mollusca</taxon>
        <taxon>Cephalopoda</taxon>
        <taxon>Coleoidea</taxon>
        <taxon>Octopodiformes</taxon>
        <taxon>Octopoda</taxon>
        <taxon>Incirrata</taxon>
        <taxon>Octopodidae</taxon>
        <taxon>Octopus</taxon>
    </lineage>
</organism>
<comment type="function">
    <text evidence="7">Involved in the early to middle stages of 60S ribosomal subunit biogenesis. Required for the biogenesis of box C/D snoRNAs such U3, U8 and U14 snoRNAs. Part of the small subunit (SSU) processome, first precursor of the small eukaryotic ribosomal subunit. During the assembly of the SSU processome in the nucleolus, many ribosome biogenesis factors, an RNA chaperone and ribosomal proteins associate with the nascent pre-rRNA and work in concert to generate RNA folding, modifications, rearrangements and cleavage as well as targeted degradation of pre-ribosomal RNA by the RNA exosome. Core component of box C/D small nucleolar ribonucleoprotein (snoRNP) complexes that function in methylation of multiple sites on ribosomal RNAs (rRNAs) and messenger RNAs (mRNAs).</text>
</comment>
<dbReference type="PANTHER" id="PTHR10894">
    <property type="entry name" value="NUCLEOLAR PROTEIN 5 NUCLEOLAR PROTEIN NOP5 NOP58"/>
    <property type="match status" value="1"/>
</dbReference>
<comment type="similarity">
    <text evidence="2">Belongs to the NOP5/NOP56 family.</text>
</comment>
<dbReference type="GO" id="GO:0032040">
    <property type="term" value="C:small-subunit processome"/>
    <property type="evidence" value="ECO:0007669"/>
    <property type="project" value="InterPro"/>
</dbReference>
<sequence>MAEILHVLYEHACGYTLFHVAEFEEMSMLLPQVEAAVHNLGKFNAIVKFVAFSPFKSGTNALDNINSISEGILHENLRVFIETNVPMSKKKVTSLLGVGDSKLGAAISEDNSLNISCVHTGAIPEIIRGIRVHFHNIVKGMTSVTQNKAQLGLGHAYSRAKVKFNINRVDNMIIQSIALLDQLDKDINAFSMRIREWYSYHFPELYKIVPEQALYAKLVKVIKSRKTITEETIDVMEEILSDRSKAQAVYKASKSSMGMDISLIDLLNIEMFARRVVDLIDYRANLVDYLQKKMSQVAPNLTALIGETVGARLISHAGSLTNLAKCPASTLQILGAEKALFRALKMRGNTPKYGLIFHSTFIGRAGAQNKGRISRFLANKCSLATRVDCFADFPNSVIGVHLRQQVEDRLLYYETGSTPRKNIDIMRLALAEVANLYIKHQKKERKKKKKSLSIVELPDNAMVNGDTVVGVPDDEGGSGDKLISSKKKRKLADDEEEADVTEKSKKKKKKKHDESVVEEMETVNGGGDDVETPSLSKKKKKKKKKSGDEEEEEEEVVIVNTESPSKKKKKKKKEEEEVAEVVNIEVPSLSKKKKKKVEEEEEAEVVNIETPLLKKKKKKSGDDDEEDEAEVEVVNTQTPSKKKKKKKLDAEEEDGKSTTLLKEKKKTDDVDFTENTETLSKKKSKKKKSS</sequence>
<evidence type="ECO:0000313" key="11">
    <source>
        <dbReference type="EMBL" id="KOF70242.1"/>
    </source>
</evidence>
<dbReference type="OMA" id="PDNYMFA"/>
<dbReference type="GO" id="GO:0042254">
    <property type="term" value="P:ribosome biogenesis"/>
    <property type="evidence" value="ECO:0007669"/>
    <property type="project" value="UniProtKB-KW"/>
</dbReference>
<feature type="compositionally biased region" description="Acidic residues" evidence="9">
    <location>
        <begin position="622"/>
        <end position="631"/>
    </location>
</feature>
<proteinExistence type="inferred from homology"/>
<dbReference type="GO" id="GO:0030515">
    <property type="term" value="F:snoRNA binding"/>
    <property type="evidence" value="ECO:0007669"/>
    <property type="project" value="InterPro"/>
</dbReference>
<dbReference type="InterPro" id="IPR036070">
    <property type="entry name" value="Nop_dom_sf"/>
</dbReference>
<dbReference type="PANTHER" id="PTHR10894:SF0">
    <property type="entry name" value="NUCLEOLAR PROTEIN 56"/>
    <property type="match status" value="1"/>
</dbReference>
<feature type="compositionally biased region" description="Basic residues" evidence="9">
    <location>
        <begin position="536"/>
        <end position="545"/>
    </location>
</feature>
<keyword evidence="3" id="KW-0690">Ribosome biogenesis</keyword>
<dbReference type="Gene3D" id="1.10.246.90">
    <property type="entry name" value="Nop domain"/>
    <property type="match status" value="1"/>
</dbReference>
<dbReference type="STRING" id="37653.A0A0L8FZS8"/>
<evidence type="ECO:0000256" key="2">
    <source>
        <dbReference type="ARBA" id="ARBA00009211"/>
    </source>
</evidence>
<dbReference type="Pfam" id="PF08156">
    <property type="entry name" value="NOP5NT"/>
    <property type="match status" value="1"/>
</dbReference>
<evidence type="ECO:0000259" key="10">
    <source>
        <dbReference type="PROSITE" id="PS51358"/>
    </source>
</evidence>
<dbReference type="PROSITE" id="PS51358">
    <property type="entry name" value="NOP"/>
    <property type="match status" value="1"/>
</dbReference>
<comment type="subunit">
    <text evidence="8">Part of a large pre-ribosomal ribonucleoprotein (RNP) complex, that consists of at least 62 ribosomal proteins, 45 nonribosomal proteins and both pre-rRNA and mature rRNA species. Within this complex directly interacts with TCOF1 in an RNA-independent manner. Core component of box C/D small nucleolar ribonucleoprotein (snoRNP) particles; the core proteins SNU13, NOP56, NOP58 and FBL or FBLL1 assemble stepwise onto the snoRNA. Interacts with NOP1 and NOP58. Interacts with NUFIP1, RUVBL1 and RUVBL2; RUVBL1:RUVBL2 seem to bridge the association of NOP56 with NUFIP1. Part of the small subunit (SSU) processome, composed of more than 70 proteins and the RNA chaperone small nucleolar RNA (snoRNA) U3. Interacts with NOP2 and FBL.</text>
</comment>
<evidence type="ECO:0000256" key="5">
    <source>
        <dbReference type="ARBA" id="ARBA00040742"/>
    </source>
</evidence>
<evidence type="ECO:0000256" key="8">
    <source>
        <dbReference type="ARBA" id="ARBA00064370"/>
    </source>
</evidence>
<evidence type="ECO:0000256" key="6">
    <source>
        <dbReference type="ARBA" id="ARBA00041388"/>
    </source>
</evidence>
<dbReference type="InterPro" id="IPR012976">
    <property type="entry name" value="NOSIC"/>
</dbReference>
<evidence type="ECO:0000256" key="7">
    <source>
        <dbReference type="ARBA" id="ARBA00053627"/>
    </source>
</evidence>
<evidence type="ECO:0000256" key="4">
    <source>
        <dbReference type="ARBA" id="ARBA00023242"/>
    </source>
</evidence>
<evidence type="ECO:0000256" key="9">
    <source>
        <dbReference type="SAM" id="MobiDB-lite"/>
    </source>
</evidence>
<dbReference type="KEGG" id="obi:106880091"/>
<dbReference type="AlphaFoldDB" id="A0A0L8FZS8"/>
<evidence type="ECO:0000256" key="1">
    <source>
        <dbReference type="ARBA" id="ARBA00004604"/>
    </source>
</evidence>
<protein>
    <recommendedName>
        <fullName evidence="5">Nucleolar protein 56</fullName>
    </recommendedName>
    <alternativeName>
        <fullName evidence="6">Nucleolar protein 5A</fullName>
    </alternativeName>
</protein>
<reference evidence="11" key="1">
    <citation type="submission" date="2015-07" db="EMBL/GenBank/DDBJ databases">
        <title>MeaNS - Measles Nucleotide Surveillance Program.</title>
        <authorList>
            <person name="Tran T."/>
            <person name="Druce J."/>
        </authorList>
    </citation>
    <scope>NUCLEOTIDE SEQUENCE</scope>
    <source>
        <strain evidence="11">UCB-OBI-ISO-001</strain>
        <tissue evidence="11">Gonad</tissue>
    </source>
</reference>
<accession>A0A0L8FZS8</accession>
<dbReference type="Gene3D" id="1.10.287.4070">
    <property type="match status" value="1"/>
</dbReference>
<gene>
    <name evidence="11" type="ORF">OCBIM_22003234mg</name>
</gene>
<dbReference type="GO" id="GO:0031428">
    <property type="term" value="C:box C/D methylation guide snoRNP complex"/>
    <property type="evidence" value="ECO:0007669"/>
    <property type="project" value="InterPro"/>
</dbReference>
<feature type="domain" description="Nop" evidence="10">
    <location>
        <begin position="297"/>
        <end position="415"/>
    </location>
</feature>
<feature type="region of interest" description="Disordered" evidence="9">
    <location>
        <begin position="463"/>
        <end position="690"/>
    </location>
</feature>
<dbReference type="SMART" id="SM00931">
    <property type="entry name" value="NOSIC"/>
    <property type="match status" value="1"/>
</dbReference>
<dbReference type="Pfam" id="PF01798">
    <property type="entry name" value="Nop"/>
    <property type="match status" value="1"/>
</dbReference>
<dbReference type="InterPro" id="IPR045056">
    <property type="entry name" value="Nop56/Nop58"/>
</dbReference>
<dbReference type="EMBL" id="KQ424913">
    <property type="protein sequence ID" value="KOF70242.1"/>
    <property type="molecule type" value="Genomic_DNA"/>
</dbReference>
<keyword evidence="4" id="KW-0539">Nucleus</keyword>
<dbReference type="FunFam" id="1.10.287.4070:FF:000002">
    <property type="entry name" value="Nucleolar protein 56"/>
    <property type="match status" value="1"/>
</dbReference>
<dbReference type="InterPro" id="IPR002687">
    <property type="entry name" value="Nop_dom"/>
</dbReference>
<dbReference type="SUPFAM" id="SSF89124">
    <property type="entry name" value="Nop domain"/>
    <property type="match status" value="1"/>
</dbReference>
<name>A0A0L8FZS8_OCTBM</name>
<feature type="compositionally biased region" description="Basic residues" evidence="9">
    <location>
        <begin position="681"/>
        <end position="690"/>
    </location>
</feature>